<reference evidence="1" key="1">
    <citation type="submission" date="2019-12" db="EMBL/GenBank/DDBJ databases">
        <title>Genome sequencing and annotation of Brassica cretica.</title>
        <authorList>
            <person name="Studholme D.J."/>
            <person name="Sarris P.F."/>
        </authorList>
    </citation>
    <scope>NUCLEOTIDE SEQUENCE</scope>
    <source>
        <strain evidence="1">PFS-001/15</strain>
        <tissue evidence="1">Leaf</tissue>
    </source>
</reference>
<name>A0A8S9IC80_BRACR</name>
<protein>
    <submittedName>
        <fullName evidence="1">Uncharacterized protein</fullName>
    </submittedName>
</protein>
<organism evidence="1 2">
    <name type="scientific">Brassica cretica</name>
    <name type="common">Mustard</name>
    <dbReference type="NCBI Taxonomy" id="69181"/>
    <lineage>
        <taxon>Eukaryota</taxon>
        <taxon>Viridiplantae</taxon>
        <taxon>Streptophyta</taxon>
        <taxon>Embryophyta</taxon>
        <taxon>Tracheophyta</taxon>
        <taxon>Spermatophyta</taxon>
        <taxon>Magnoliopsida</taxon>
        <taxon>eudicotyledons</taxon>
        <taxon>Gunneridae</taxon>
        <taxon>Pentapetalae</taxon>
        <taxon>rosids</taxon>
        <taxon>malvids</taxon>
        <taxon>Brassicales</taxon>
        <taxon>Brassicaceae</taxon>
        <taxon>Brassiceae</taxon>
        <taxon>Brassica</taxon>
    </lineage>
</organism>
<dbReference type="Proteomes" id="UP000712281">
    <property type="component" value="Unassembled WGS sequence"/>
</dbReference>
<gene>
    <name evidence="1" type="ORF">F2Q68_00024682</name>
</gene>
<dbReference type="EMBL" id="QGKW02001911">
    <property type="protein sequence ID" value="KAF2567441.1"/>
    <property type="molecule type" value="Genomic_DNA"/>
</dbReference>
<sequence length="68" mass="7589">MALTVQICGHREVPSAFAEAGAARRMKVCEISHDWDLVWSFVVVEWCCRILPLCFGVLAKANPLTTLK</sequence>
<comment type="caution">
    <text evidence="1">The sequence shown here is derived from an EMBL/GenBank/DDBJ whole genome shotgun (WGS) entry which is preliminary data.</text>
</comment>
<accession>A0A8S9IC80</accession>
<dbReference type="AlphaFoldDB" id="A0A8S9IC80"/>
<evidence type="ECO:0000313" key="1">
    <source>
        <dbReference type="EMBL" id="KAF2567441.1"/>
    </source>
</evidence>
<proteinExistence type="predicted"/>
<evidence type="ECO:0000313" key="2">
    <source>
        <dbReference type="Proteomes" id="UP000712281"/>
    </source>
</evidence>